<dbReference type="RefSeq" id="WP_223468632.1">
    <property type="nucleotide sequence ID" value="NZ_JAFBIL020000005.1"/>
</dbReference>
<feature type="chain" id="PRO_5045600827" evidence="1">
    <location>
        <begin position="23"/>
        <end position="132"/>
    </location>
</feature>
<dbReference type="NCBIfam" id="NF038027">
    <property type="entry name" value="TssQ_fam"/>
    <property type="match status" value="1"/>
</dbReference>
<name>A0ABS7SPM7_9BURK</name>
<keyword evidence="1" id="KW-0732">Signal</keyword>
<keyword evidence="3" id="KW-1185">Reference proteome</keyword>
<evidence type="ECO:0000313" key="2">
    <source>
        <dbReference type="EMBL" id="MBZ2208138.1"/>
    </source>
</evidence>
<evidence type="ECO:0000313" key="3">
    <source>
        <dbReference type="Proteomes" id="UP000809349"/>
    </source>
</evidence>
<protein>
    <submittedName>
        <fullName evidence="2">TssQ family T6SS-associated lipoprotein</fullName>
    </submittedName>
</protein>
<dbReference type="InterPro" id="IPR047780">
    <property type="entry name" value="TssQ-like"/>
</dbReference>
<gene>
    <name evidence="2" type="ORF">I4X03_012785</name>
</gene>
<feature type="signal peptide" evidence="1">
    <location>
        <begin position="1"/>
        <end position="22"/>
    </location>
</feature>
<dbReference type="EMBL" id="JAFBIL020000005">
    <property type="protein sequence ID" value="MBZ2208138.1"/>
    <property type="molecule type" value="Genomic_DNA"/>
</dbReference>
<evidence type="ECO:0000256" key="1">
    <source>
        <dbReference type="SAM" id="SignalP"/>
    </source>
</evidence>
<accession>A0ABS7SPM7</accession>
<comment type="caution">
    <text evidence="2">The sequence shown here is derived from an EMBL/GenBank/DDBJ whole genome shotgun (WGS) entry which is preliminary data.</text>
</comment>
<sequence length="132" mass="13944">MNTLLKLIFAATLAGCAATQVAPPAPAPAPVKPAAPGPDQVALQEGIELYNKGDFNGAIKRLGTAEISAGSKARQLEALKYQAFSYCVTSRKTLCGKQFEKALALDPAFDLGPGEHGHPLWGPVFTRLKKAR</sequence>
<proteinExistence type="predicted"/>
<dbReference type="Proteomes" id="UP000809349">
    <property type="component" value="Unassembled WGS sequence"/>
</dbReference>
<keyword evidence="2" id="KW-0449">Lipoprotein</keyword>
<reference evidence="2 3" key="1">
    <citation type="submission" date="2021-08" db="EMBL/GenBank/DDBJ databases">
        <title>Massilia sp. R798.</title>
        <authorList>
            <person name="Baek J.H."/>
            <person name="Jung H.S."/>
            <person name="Kim K.R."/>
            <person name="Jeon C.O."/>
        </authorList>
    </citation>
    <scope>NUCLEOTIDE SEQUENCE [LARGE SCALE GENOMIC DNA]</scope>
    <source>
        <strain evidence="2 3">R798</strain>
    </source>
</reference>
<organism evidence="2 3">
    <name type="scientific">Massilia soli</name>
    <dbReference type="NCBI Taxonomy" id="2792854"/>
    <lineage>
        <taxon>Bacteria</taxon>
        <taxon>Pseudomonadati</taxon>
        <taxon>Pseudomonadota</taxon>
        <taxon>Betaproteobacteria</taxon>
        <taxon>Burkholderiales</taxon>
        <taxon>Oxalobacteraceae</taxon>
        <taxon>Telluria group</taxon>
        <taxon>Massilia</taxon>
    </lineage>
</organism>